<accession>A0A8R7VG31</accession>
<evidence type="ECO:0000259" key="1">
    <source>
        <dbReference type="Pfam" id="PF03101"/>
    </source>
</evidence>
<dbReference type="InterPro" id="IPR004330">
    <property type="entry name" value="FAR1_DNA_bnd_dom"/>
</dbReference>
<reference evidence="3" key="1">
    <citation type="journal article" date="2013" name="Nature">
        <title>Draft genome of the wheat A-genome progenitor Triticum urartu.</title>
        <authorList>
            <person name="Ling H.Q."/>
            <person name="Zhao S."/>
            <person name="Liu D."/>
            <person name="Wang J."/>
            <person name="Sun H."/>
            <person name="Zhang C."/>
            <person name="Fan H."/>
            <person name="Li D."/>
            <person name="Dong L."/>
            <person name="Tao Y."/>
            <person name="Gao C."/>
            <person name="Wu H."/>
            <person name="Li Y."/>
            <person name="Cui Y."/>
            <person name="Guo X."/>
            <person name="Zheng S."/>
            <person name="Wang B."/>
            <person name="Yu K."/>
            <person name="Liang Q."/>
            <person name="Yang W."/>
            <person name="Lou X."/>
            <person name="Chen J."/>
            <person name="Feng M."/>
            <person name="Jian J."/>
            <person name="Zhang X."/>
            <person name="Luo G."/>
            <person name="Jiang Y."/>
            <person name="Liu J."/>
            <person name="Wang Z."/>
            <person name="Sha Y."/>
            <person name="Zhang B."/>
            <person name="Wu H."/>
            <person name="Tang D."/>
            <person name="Shen Q."/>
            <person name="Xue P."/>
            <person name="Zou S."/>
            <person name="Wang X."/>
            <person name="Liu X."/>
            <person name="Wang F."/>
            <person name="Yang Y."/>
            <person name="An X."/>
            <person name="Dong Z."/>
            <person name="Zhang K."/>
            <person name="Zhang X."/>
            <person name="Luo M.C."/>
            <person name="Dvorak J."/>
            <person name="Tong Y."/>
            <person name="Wang J."/>
            <person name="Yang H."/>
            <person name="Li Z."/>
            <person name="Wang D."/>
            <person name="Zhang A."/>
            <person name="Wang J."/>
        </authorList>
    </citation>
    <scope>NUCLEOTIDE SEQUENCE</scope>
    <source>
        <strain evidence="3">cv. G1812</strain>
    </source>
</reference>
<dbReference type="Proteomes" id="UP000015106">
    <property type="component" value="Unassembled WGS sequence"/>
</dbReference>
<dbReference type="PANTHER" id="PTHR46328">
    <property type="entry name" value="FAR-RED IMPAIRED RESPONSIVE (FAR1) FAMILY PROTEIN-RELATED"/>
    <property type="match status" value="1"/>
</dbReference>
<name>A0A8R7VG31_TRIUA</name>
<dbReference type="Gramene" id="TuG1812S0003486500.01.T01">
    <property type="protein sequence ID" value="TuG1812S0003486500.01.T01"/>
    <property type="gene ID" value="TuG1812S0003486500.01"/>
</dbReference>
<dbReference type="PANTHER" id="PTHR46328:SF34">
    <property type="entry name" value="PROTEIN FAR1-RELATED SEQUENCE 5-LIKE"/>
    <property type="match status" value="1"/>
</dbReference>
<organism evidence="2 3">
    <name type="scientific">Triticum urartu</name>
    <name type="common">Red wild einkorn</name>
    <name type="synonym">Crithodium urartu</name>
    <dbReference type="NCBI Taxonomy" id="4572"/>
    <lineage>
        <taxon>Eukaryota</taxon>
        <taxon>Viridiplantae</taxon>
        <taxon>Streptophyta</taxon>
        <taxon>Embryophyta</taxon>
        <taxon>Tracheophyta</taxon>
        <taxon>Spermatophyta</taxon>
        <taxon>Magnoliopsida</taxon>
        <taxon>Liliopsida</taxon>
        <taxon>Poales</taxon>
        <taxon>Poaceae</taxon>
        <taxon>BOP clade</taxon>
        <taxon>Pooideae</taxon>
        <taxon>Triticodae</taxon>
        <taxon>Triticeae</taxon>
        <taxon>Triticinae</taxon>
        <taxon>Triticum</taxon>
    </lineage>
</organism>
<evidence type="ECO:0000313" key="3">
    <source>
        <dbReference type="Proteomes" id="UP000015106"/>
    </source>
</evidence>
<proteinExistence type="predicted"/>
<reference evidence="2" key="2">
    <citation type="submission" date="2022-06" db="UniProtKB">
        <authorList>
            <consortium name="EnsemblPlants"/>
        </authorList>
    </citation>
    <scope>IDENTIFICATION</scope>
</reference>
<dbReference type="Pfam" id="PF03101">
    <property type="entry name" value="FAR1"/>
    <property type="match status" value="1"/>
</dbReference>
<evidence type="ECO:0000313" key="2">
    <source>
        <dbReference type="EnsemblPlants" id="TuG1812S0003486500.01.T01"/>
    </source>
</evidence>
<protein>
    <recommendedName>
        <fullName evidence="1">FAR1 domain-containing protein</fullName>
    </recommendedName>
</protein>
<dbReference type="EnsemblPlants" id="TuG1812S0003486500.01.T01">
    <property type="protein sequence ID" value="TuG1812S0003486500.01.T01"/>
    <property type="gene ID" value="TuG1812S0003486500.01"/>
</dbReference>
<feature type="domain" description="FAR1" evidence="1">
    <location>
        <begin position="29"/>
        <end position="117"/>
    </location>
</feature>
<keyword evidence="3" id="KW-1185">Reference proteome</keyword>
<sequence length="123" mass="13970">MAETNKENVIRTSLPQVGQKFTDLAEAWSFWVNYGGRAGFEVRKRSSWKSKIDGVVTSCRYVCAKEGRRVQDKRDHLTKNPRAETRTDCDVHMCLSLDRVAGHYEVVGGVLAHNHGVYLPQTF</sequence>
<dbReference type="AlphaFoldDB" id="A0A8R7VG31"/>